<dbReference type="InterPro" id="IPR003921">
    <property type="entry name" value="Cell_synth_C"/>
</dbReference>
<accession>A0A839SYX1</accession>
<evidence type="ECO:0000256" key="2">
    <source>
        <dbReference type="ARBA" id="ARBA00005186"/>
    </source>
</evidence>
<dbReference type="RefSeq" id="WP_183165531.1">
    <property type="nucleotide sequence ID" value="NZ_JACHXI010000003.1"/>
</dbReference>
<evidence type="ECO:0000256" key="7">
    <source>
        <dbReference type="PROSITE-ProRule" id="PRU00339"/>
    </source>
</evidence>
<dbReference type="Proteomes" id="UP000549250">
    <property type="component" value="Unassembled WGS sequence"/>
</dbReference>
<dbReference type="PRINTS" id="PR01441">
    <property type="entry name" value="CELLSNTHASEC"/>
</dbReference>
<dbReference type="Pfam" id="PF14559">
    <property type="entry name" value="TPR_19"/>
    <property type="match status" value="2"/>
</dbReference>
<evidence type="ECO:0000313" key="10">
    <source>
        <dbReference type="EMBL" id="MBB3102541.1"/>
    </source>
</evidence>
<keyword evidence="4" id="KW-0677">Repeat</keyword>
<dbReference type="PANTHER" id="PTHR12558:SF13">
    <property type="entry name" value="CELL DIVISION CYCLE PROTEIN 27 HOMOLOG"/>
    <property type="match status" value="1"/>
</dbReference>
<name>A0A839SYX1_AZOMA</name>
<dbReference type="UniPathway" id="UPA00694"/>
<dbReference type="PROSITE" id="PS50005">
    <property type="entry name" value="TPR"/>
    <property type="match status" value="3"/>
</dbReference>
<feature type="repeat" description="TPR" evidence="7">
    <location>
        <begin position="385"/>
        <end position="418"/>
    </location>
</feature>
<gene>
    <name evidence="10" type="ORF">FHR87_000924</name>
</gene>
<evidence type="ECO:0000313" key="11">
    <source>
        <dbReference type="Proteomes" id="UP000549250"/>
    </source>
</evidence>
<evidence type="ECO:0000256" key="1">
    <source>
        <dbReference type="ARBA" id="ARBA00003476"/>
    </source>
</evidence>
<comment type="caution">
    <text evidence="10">The sequence shown here is derived from an EMBL/GenBank/DDBJ whole genome shotgun (WGS) entry which is preliminary data.</text>
</comment>
<dbReference type="Pfam" id="PF13432">
    <property type="entry name" value="TPR_16"/>
    <property type="match status" value="3"/>
</dbReference>
<dbReference type="Gene3D" id="1.25.40.10">
    <property type="entry name" value="Tetratricopeptide repeat domain"/>
    <property type="match status" value="4"/>
</dbReference>
<feature type="compositionally biased region" description="Polar residues" evidence="8">
    <location>
        <begin position="121"/>
        <end position="130"/>
    </location>
</feature>
<feature type="region of interest" description="Disordered" evidence="8">
    <location>
        <begin position="854"/>
        <end position="873"/>
    </location>
</feature>
<dbReference type="InterPro" id="IPR019734">
    <property type="entry name" value="TPR_rpt"/>
</dbReference>
<keyword evidence="10" id="KW-0378">Hydrolase</keyword>
<dbReference type="GO" id="GO:0030244">
    <property type="term" value="P:cellulose biosynthetic process"/>
    <property type="evidence" value="ECO:0007669"/>
    <property type="project" value="UniProtKB-KW"/>
</dbReference>
<feature type="repeat" description="TPR" evidence="7">
    <location>
        <begin position="461"/>
        <end position="494"/>
    </location>
</feature>
<dbReference type="InterPro" id="IPR011990">
    <property type="entry name" value="TPR-like_helical_dom_sf"/>
</dbReference>
<evidence type="ECO:0000256" key="8">
    <source>
        <dbReference type="SAM" id="MobiDB-lite"/>
    </source>
</evidence>
<feature type="region of interest" description="Disordered" evidence="8">
    <location>
        <begin position="108"/>
        <end position="130"/>
    </location>
</feature>
<keyword evidence="3" id="KW-0732">Signal</keyword>
<sequence length="1368" mass="149260">MAAKILKPLSLAIYCKIGVFSVPAILAAEPSPSSIEPLLQQAEFWQARNRPELAVQTLNRALSVQPDSEEVLYRLALMSLQNDEKAAQGWLQRLRQSHPNSPRIEALEQASKSRTMDRGKLSQTRLLASRGDTSSAIQSYRELFGGDTPPPDMALEYYQTLAGQENTWTEARKGLEQLKLQQPNNPRVQLALARVLSYREPTRREAIGMLAELSRQLPEAQADWRQSLLWLNAGSNDAALYAHYSEVYPADAEIPARFASVQASRQVNPGDTTRLAGFNDLRSGRNSAALANFDQALRHNEKDADAWSGLGIAQLRLQNYGAARTSLGKAIALAPKRRSEWADALANAEFYEQLQAARRQRDTGQLDTAATLAQRLAQGAGDRPRSARLLLGDIQLRQQKLADAEQTYRQVLTEDPRSEPALLGLYGSLLRLGKREQAGDLLRSHPGLAARPLGNLQQTEALALRDRAETLRQQGDTQGAAQAFGEALALAPQNPWVRLSYARFLNTSNEPQQARLMVEPQTQGAVDAEALQAAALFAIDQERWEDASGYLQRIPPGRRGSSEIQALLQRVEVNERIAKARSAVASGNQVIARQALRTLHENTPQDFASRGQVAVALADLGEPAWALSMVRADLRDTDEQQSAAAYLSHVAVLAKTGQAAEADTLMRKLERRSDLSTEDRQGLQELRNGFAVAQADQQRTRGNLAGAYDTLMANLQGTPRDDGLLLAMGRLYQSGKMNKEATAVYDAVLQQSPDNPDAVRGAVDTALASDNPQRASQLLNRVGHALDETTSLVLSARVAAANGENRRAIRLLELARRRQLAKSGQPGVAIGGLTPLMAQDNPFRDSDDPRIPLVMANPRPRYSNPFIDEEDDEDSASAKVPFLLAQGSPSHIPADPLTSEIERNLAVLKDKTATKVQGSIALRSREGDEGLSQLNEVKTPLQLSMVPLENGRIELSATPTYVDAGTLKSGDTSRFGSNAIKGNQLQMAFGLYNEQFIIQSAIELRQAMEAAKDAPFSLEDRATAIATARDNAAEKVRQALIDKGWITEAEGDRLVYALRNSTANDALKPYRPKSQDDAGLGLNLAYTSDSLKADIGTTPLGFEKTNLVGGFKWMPKVGENGQVSLGAERRPVTDSLLSYAGTKDPLTGKTWGGVTRTGVNVQYSYDNGTAGFYAGNDVNVYRGKNVKDNHSFGANAGAYVRPLRTKNQELQTGFNLNWMSYDKNLGEFTLGHGGYFSPQSFVGVSLPVQYSFTNKRWDIKARASLGYQSYNQDSAPYFPGHKSLQSQLEQVSSASTALYQEAGLSAPTMQTRYSSNSDSGIAFNGGASLEYKLGKQTKVGGTVGYDSFGEYSEATGAIYLKHSMEDLP</sequence>
<dbReference type="PANTHER" id="PTHR12558">
    <property type="entry name" value="CELL DIVISION CYCLE 16,23,27"/>
    <property type="match status" value="1"/>
</dbReference>
<evidence type="ECO:0000256" key="4">
    <source>
        <dbReference type="ARBA" id="ARBA00022737"/>
    </source>
</evidence>
<dbReference type="EMBL" id="JACHXI010000003">
    <property type="protein sequence ID" value="MBB3102541.1"/>
    <property type="molecule type" value="Genomic_DNA"/>
</dbReference>
<keyword evidence="6" id="KW-0135">Cellulose biosynthesis</keyword>
<keyword evidence="10" id="KW-0645">Protease</keyword>
<evidence type="ECO:0000259" key="9">
    <source>
        <dbReference type="Pfam" id="PF05420"/>
    </source>
</evidence>
<reference evidence="10 11" key="1">
    <citation type="submission" date="2020-08" db="EMBL/GenBank/DDBJ databases">
        <title>Genomic Encyclopedia of Type Strains, Phase III (KMG-III): the genomes of soil and plant-associated and newly described type strains.</title>
        <authorList>
            <person name="Whitman W."/>
        </authorList>
    </citation>
    <scope>NUCLEOTIDE SEQUENCE [LARGE SCALE GENOMIC DNA]</scope>
    <source>
        <strain evidence="10 11">CECT 4462</strain>
    </source>
</reference>
<feature type="domain" description="Cellulose synthase operon C C-terminal" evidence="9">
    <location>
        <begin position="932"/>
        <end position="1364"/>
    </location>
</feature>
<organism evidence="10 11">
    <name type="scientific">Azomonas macrocytogenes</name>
    <name type="common">Azotobacter macrocytogenes</name>
    <dbReference type="NCBI Taxonomy" id="69962"/>
    <lineage>
        <taxon>Bacteria</taxon>
        <taxon>Pseudomonadati</taxon>
        <taxon>Pseudomonadota</taxon>
        <taxon>Gammaproteobacteria</taxon>
        <taxon>Pseudomonadales</taxon>
        <taxon>Pseudomonadaceae</taxon>
        <taxon>Azomonas</taxon>
    </lineage>
</organism>
<proteinExistence type="predicted"/>
<dbReference type="SMART" id="SM00028">
    <property type="entry name" value="TPR"/>
    <property type="match status" value="5"/>
</dbReference>
<evidence type="ECO:0000256" key="5">
    <source>
        <dbReference type="ARBA" id="ARBA00022803"/>
    </source>
</evidence>
<dbReference type="Pfam" id="PF05420">
    <property type="entry name" value="BCSC_C"/>
    <property type="match status" value="1"/>
</dbReference>
<dbReference type="SUPFAM" id="SSF103515">
    <property type="entry name" value="Autotransporter"/>
    <property type="match status" value="1"/>
</dbReference>
<comment type="pathway">
    <text evidence="2">Glycan metabolism; bacterial cellulose biosynthesis.</text>
</comment>
<feature type="repeat" description="TPR" evidence="7">
    <location>
        <begin position="304"/>
        <end position="337"/>
    </location>
</feature>
<evidence type="ECO:0000256" key="3">
    <source>
        <dbReference type="ARBA" id="ARBA00022729"/>
    </source>
</evidence>
<dbReference type="InterPro" id="IPR008410">
    <property type="entry name" value="BCSC_C"/>
</dbReference>
<dbReference type="GO" id="GO:0019867">
    <property type="term" value="C:outer membrane"/>
    <property type="evidence" value="ECO:0007669"/>
    <property type="project" value="InterPro"/>
</dbReference>
<keyword evidence="5 7" id="KW-0802">TPR repeat</keyword>
<protein>
    <submittedName>
        <fullName evidence="10">Putative Zn-dependent protease</fullName>
    </submittedName>
</protein>
<comment type="function">
    <text evidence="1">Required for maximal bacterial cellulose synthesis.</text>
</comment>
<dbReference type="GO" id="GO:0008233">
    <property type="term" value="F:peptidase activity"/>
    <property type="evidence" value="ECO:0007669"/>
    <property type="project" value="UniProtKB-KW"/>
</dbReference>
<dbReference type="GO" id="GO:0006011">
    <property type="term" value="P:UDP-alpha-D-glucose metabolic process"/>
    <property type="evidence" value="ECO:0007669"/>
    <property type="project" value="InterPro"/>
</dbReference>
<dbReference type="InterPro" id="IPR036709">
    <property type="entry name" value="Autotransporte_beta_dom_sf"/>
</dbReference>
<dbReference type="SUPFAM" id="SSF48452">
    <property type="entry name" value="TPR-like"/>
    <property type="match status" value="3"/>
</dbReference>
<dbReference type="GO" id="GO:0006508">
    <property type="term" value="P:proteolysis"/>
    <property type="evidence" value="ECO:0007669"/>
    <property type="project" value="UniProtKB-KW"/>
</dbReference>
<evidence type="ECO:0000256" key="6">
    <source>
        <dbReference type="ARBA" id="ARBA00022916"/>
    </source>
</evidence>
<keyword evidence="11" id="KW-1185">Reference proteome</keyword>